<feature type="signal peptide" evidence="1">
    <location>
        <begin position="1"/>
        <end position="17"/>
    </location>
</feature>
<reference evidence="2" key="1">
    <citation type="submission" date="2021-05" db="EMBL/GenBank/DDBJ databases">
        <title>The genome of the haptophyte Pavlova lutheri (Diacronema luteri, Pavlovales) - a model for lipid biosynthesis in eukaryotic algae.</title>
        <authorList>
            <person name="Hulatt C.J."/>
            <person name="Posewitz M.C."/>
        </authorList>
    </citation>
    <scope>NUCLEOTIDE SEQUENCE</scope>
    <source>
        <strain evidence="2">NIVA-4/92</strain>
    </source>
</reference>
<comment type="caution">
    <text evidence="2">The sequence shown here is derived from an EMBL/GenBank/DDBJ whole genome shotgun (WGS) entry which is preliminary data.</text>
</comment>
<dbReference type="Proteomes" id="UP000751190">
    <property type="component" value="Unassembled WGS sequence"/>
</dbReference>
<keyword evidence="3" id="KW-1185">Reference proteome</keyword>
<name>A0A8J6CB88_DIALT</name>
<gene>
    <name evidence="2" type="ORF">KFE25_002070</name>
</gene>
<keyword evidence="1" id="KW-0732">Signal</keyword>
<organism evidence="2 3">
    <name type="scientific">Diacronema lutheri</name>
    <name type="common">Unicellular marine alga</name>
    <name type="synonym">Monochrysis lutheri</name>
    <dbReference type="NCBI Taxonomy" id="2081491"/>
    <lineage>
        <taxon>Eukaryota</taxon>
        <taxon>Haptista</taxon>
        <taxon>Haptophyta</taxon>
        <taxon>Pavlovophyceae</taxon>
        <taxon>Pavlovales</taxon>
        <taxon>Pavlovaceae</taxon>
        <taxon>Diacronema</taxon>
    </lineage>
</organism>
<feature type="chain" id="PRO_5035225019" evidence="1">
    <location>
        <begin position="18"/>
        <end position="81"/>
    </location>
</feature>
<evidence type="ECO:0000313" key="3">
    <source>
        <dbReference type="Proteomes" id="UP000751190"/>
    </source>
</evidence>
<dbReference type="EMBL" id="JAGTXO010000008">
    <property type="protein sequence ID" value="KAG8466314.1"/>
    <property type="molecule type" value="Genomic_DNA"/>
</dbReference>
<protein>
    <submittedName>
        <fullName evidence="2">Uncharacterized protein</fullName>
    </submittedName>
</protein>
<dbReference type="AlphaFoldDB" id="A0A8J6CB88"/>
<proteinExistence type="predicted"/>
<accession>A0A8J6CB88</accession>
<evidence type="ECO:0000313" key="2">
    <source>
        <dbReference type="EMBL" id="KAG8466314.1"/>
    </source>
</evidence>
<sequence length="81" mass="8483">MVAALAVAPLLAALASSARGPMDMRSLLQPQDLLALLEARGESCAGCSREQLVGKLRATDPIGRELASKGMLEIVVRYCAS</sequence>
<evidence type="ECO:0000256" key="1">
    <source>
        <dbReference type="SAM" id="SignalP"/>
    </source>
</evidence>